<feature type="transmembrane region" description="Helical" evidence="2">
    <location>
        <begin position="172"/>
        <end position="191"/>
    </location>
</feature>
<dbReference type="PANTHER" id="PTHR43833:SF11">
    <property type="entry name" value="VOLTAGE-GATED POTASSIUM CHANNEL KCH"/>
    <property type="match status" value="1"/>
</dbReference>
<dbReference type="GO" id="GO:0006813">
    <property type="term" value="P:potassium ion transport"/>
    <property type="evidence" value="ECO:0007669"/>
    <property type="project" value="InterPro"/>
</dbReference>
<dbReference type="PANTHER" id="PTHR43833">
    <property type="entry name" value="POTASSIUM CHANNEL PROTEIN 2-RELATED-RELATED"/>
    <property type="match status" value="1"/>
</dbReference>
<dbReference type="Gene3D" id="3.40.50.720">
    <property type="entry name" value="NAD(P)-binding Rossmann-like Domain"/>
    <property type="match status" value="1"/>
</dbReference>
<dbReference type="Gene3D" id="1.10.287.70">
    <property type="match status" value="1"/>
</dbReference>
<dbReference type="OrthoDB" id="9813518at2"/>
<keyword evidence="2" id="KW-0472">Membrane</keyword>
<organism evidence="4 5">
    <name type="scientific">Parendozoicomonas haliclonae</name>
    <dbReference type="NCBI Taxonomy" id="1960125"/>
    <lineage>
        <taxon>Bacteria</taxon>
        <taxon>Pseudomonadati</taxon>
        <taxon>Pseudomonadota</taxon>
        <taxon>Gammaproteobacteria</taxon>
        <taxon>Oceanospirillales</taxon>
        <taxon>Endozoicomonadaceae</taxon>
        <taxon>Parendozoicomonas</taxon>
    </lineage>
</organism>
<comment type="subcellular location">
    <subcellularLocation>
        <location evidence="1">Cell membrane</location>
        <topology evidence="1">Multi-pass membrane protein</topology>
    </subcellularLocation>
</comment>
<feature type="transmembrane region" description="Helical" evidence="2">
    <location>
        <begin position="110"/>
        <end position="127"/>
    </location>
</feature>
<keyword evidence="4" id="KW-0406">Ion transport</keyword>
<feature type="transmembrane region" description="Helical" evidence="2">
    <location>
        <begin position="139"/>
        <end position="160"/>
    </location>
</feature>
<dbReference type="NCBIfam" id="NF007828">
    <property type="entry name" value="PRK10537.1"/>
    <property type="match status" value="1"/>
</dbReference>
<keyword evidence="5" id="KW-1185">Reference proteome</keyword>
<dbReference type="GO" id="GO:0005886">
    <property type="term" value="C:plasma membrane"/>
    <property type="evidence" value="ECO:0007669"/>
    <property type="project" value="UniProtKB-SubCell"/>
</dbReference>
<feature type="transmembrane region" description="Helical" evidence="2">
    <location>
        <begin position="203"/>
        <end position="225"/>
    </location>
</feature>
<dbReference type="RefSeq" id="WP_087111977.1">
    <property type="nucleotide sequence ID" value="NZ_CBCSCN010000010.1"/>
</dbReference>
<evidence type="ECO:0000256" key="2">
    <source>
        <dbReference type="SAM" id="Phobius"/>
    </source>
</evidence>
<name>A0A1X7AN76_9GAMM</name>
<sequence length="406" mass="44159">MKFTIPFRSKILGVLRELRHILAAAAVLLNGLLIFKALWGMPATLSDLFSVHDLSDVSWFDISGGPWFLLGILLVLNSVGLLYRSRLAWAVSLVILLITLAFTLNFYPDLHGRAGFTAMTLLILLLLKGEFTRSSATAGGIFAVISFIVLLFYASYGSLYFGKGFAPPINDLVTAVYFSIVTMTTVGYGDIIPKTESARLFSVSMIVAGITVFATSLTTVFGPILHRGLSKLVRSREPQMERKNHFIVCGVSVLSASTIIQLRQRGLPLTLVTTKTLDELAQLEQRAGGKLDIVTGDSTDNEILEAAGVRDCRALLAVTDDDAFNAFVVLTAKEMNPDIKTVLVVNDAKNMRKVKQVKADVVLSPQLFGSEILASVLSGEDLDHQKLISMLLTSGHGLFDTTEETA</sequence>
<dbReference type="InterPro" id="IPR013099">
    <property type="entry name" value="K_chnl_dom"/>
</dbReference>
<proteinExistence type="predicted"/>
<dbReference type="EMBL" id="FWPT01000008">
    <property type="protein sequence ID" value="SMA49567.1"/>
    <property type="molecule type" value="Genomic_DNA"/>
</dbReference>
<keyword evidence="4" id="KW-0407">Ion channel</keyword>
<dbReference type="SUPFAM" id="SSF81324">
    <property type="entry name" value="Voltage-gated potassium channels"/>
    <property type="match status" value="1"/>
</dbReference>
<keyword evidence="2" id="KW-1133">Transmembrane helix</keyword>
<feature type="transmembrane region" description="Helical" evidence="2">
    <location>
        <begin position="87"/>
        <end position="104"/>
    </location>
</feature>
<gene>
    <name evidence="4" type="primary">kch</name>
    <name evidence="4" type="ORF">EHSB41UT_03354</name>
</gene>
<keyword evidence="2" id="KW-0812">Transmembrane</keyword>
<keyword evidence="4" id="KW-0813">Transport</keyword>
<dbReference type="SUPFAM" id="SSF51735">
    <property type="entry name" value="NAD(P)-binding Rossmann-fold domains"/>
    <property type="match status" value="1"/>
</dbReference>
<dbReference type="PROSITE" id="PS51201">
    <property type="entry name" value="RCK_N"/>
    <property type="match status" value="1"/>
</dbReference>
<accession>A0A1X7AN76</accession>
<dbReference type="Proteomes" id="UP000196573">
    <property type="component" value="Unassembled WGS sequence"/>
</dbReference>
<reference evidence="4 5" key="1">
    <citation type="submission" date="2017-03" db="EMBL/GenBank/DDBJ databases">
        <authorList>
            <person name="Afonso C.L."/>
            <person name="Miller P.J."/>
            <person name="Scott M.A."/>
            <person name="Spackman E."/>
            <person name="Goraichik I."/>
            <person name="Dimitrov K.M."/>
            <person name="Suarez D.L."/>
            <person name="Swayne D.E."/>
        </authorList>
    </citation>
    <scope>NUCLEOTIDE SEQUENCE [LARGE SCALE GENOMIC DNA]</scope>
    <source>
        <strain evidence="4">SB41UT1</strain>
    </source>
</reference>
<evidence type="ECO:0000313" key="4">
    <source>
        <dbReference type="EMBL" id="SMA49567.1"/>
    </source>
</evidence>
<dbReference type="Pfam" id="PF02254">
    <property type="entry name" value="TrkA_N"/>
    <property type="match status" value="1"/>
</dbReference>
<dbReference type="InterPro" id="IPR050721">
    <property type="entry name" value="Trk_Ktr_HKT_K-transport"/>
</dbReference>
<feature type="transmembrane region" description="Helical" evidence="2">
    <location>
        <begin position="21"/>
        <end position="39"/>
    </location>
</feature>
<dbReference type="GO" id="GO:0034220">
    <property type="term" value="P:monoatomic ion transmembrane transport"/>
    <property type="evidence" value="ECO:0007669"/>
    <property type="project" value="UniProtKB-KW"/>
</dbReference>
<dbReference type="InterPro" id="IPR003148">
    <property type="entry name" value="RCK_N"/>
</dbReference>
<feature type="domain" description="RCK N-terminal" evidence="3">
    <location>
        <begin position="243"/>
        <end position="363"/>
    </location>
</feature>
<dbReference type="Pfam" id="PF07885">
    <property type="entry name" value="Ion_trans_2"/>
    <property type="match status" value="1"/>
</dbReference>
<evidence type="ECO:0000259" key="3">
    <source>
        <dbReference type="PROSITE" id="PS51201"/>
    </source>
</evidence>
<evidence type="ECO:0000313" key="5">
    <source>
        <dbReference type="Proteomes" id="UP000196573"/>
    </source>
</evidence>
<protein>
    <submittedName>
        <fullName evidence="4">Voltage-gated potassium channel Kch</fullName>
    </submittedName>
</protein>
<dbReference type="AlphaFoldDB" id="A0A1X7AN76"/>
<dbReference type="InterPro" id="IPR036291">
    <property type="entry name" value="NAD(P)-bd_dom_sf"/>
</dbReference>
<evidence type="ECO:0000256" key="1">
    <source>
        <dbReference type="ARBA" id="ARBA00004651"/>
    </source>
</evidence>
<feature type="transmembrane region" description="Helical" evidence="2">
    <location>
        <begin position="59"/>
        <end position="80"/>
    </location>
</feature>